<dbReference type="InterPro" id="IPR020855">
    <property type="entry name" value="Ureohydrolase_Mn_BS"/>
</dbReference>
<dbReference type="InterPro" id="IPR023696">
    <property type="entry name" value="Ureohydrolase_dom_sf"/>
</dbReference>
<feature type="binding site" evidence="4">
    <location>
        <position position="214"/>
    </location>
    <ligand>
        <name>Mn(2+)</name>
        <dbReference type="ChEBI" id="CHEBI:29035"/>
        <label>1</label>
    </ligand>
</feature>
<evidence type="ECO:0000256" key="2">
    <source>
        <dbReference type="ARBA" id="ARBA00022723"/>
    </source>
</evidence>
<feature type="binding site" evidence="4">
    <location>
        <position position="139"/>
    </location>
    <ligand>
        <name>Mn(2+)</name>
        <dbReference type="ChEBI" id="CHEBI:29035"/>
        <label>1</label>
    </ligand>
</feature>
<dbReference type="Gene3D" id="3.40.800.10">
    <property type="entry name" value="Ureohydrolase domain"/>
    <property type="match status" value="1"/>
</dbReference>
<geneLocation type="plastid" evidence="6"/>
<keyword evidence="6" id="KW-0934">Plastid</keyword>
<dbReference type="PIRSF" id="PIRSF036979">
    <property type="entry name" value="Arginase"/>
    <property type="match status" value="1"/>
</dbReference>
<sequence>MTSLFDTDGSIYMGSQNDVHNSCIGLFGVPYDSTTSFRPGTRFGPAAIRDVSSSIETYDPQLDLDLEEIAFTDFGSVQIPNGAPQPVIKAVYSATTCILNQGLKPLILGGEHSITSGSLAAIVHKYPNVVLIQLDAHADLREEWMGSFYSHACAMRRCLDLLPSHRLLQIDIRSGSKEEFFELKNEKRLIYLNDAVNKLQSFRGKPIYLTIDLDWFDPAIMPGTGTPEPGGFFWKDFALLVDELRYHYLVGADIVELAPLLDPTGCSSILAAKVTRSILLILGNNLF</sequence>
<evidence type="ECO:0000256" key="3">
    <source>
        <dbReference type="ARBA" id="ARBA00022801"/>
    </source>
</evidence>
<feature type="binding site" evidence="4">
    <location>
        <position position="112"/>
    </location>
    <ligand>
        <name>Mn(2+)</name>
        <dbReference type="ChEBI" id="CHEBI:29035"/>
        <label>1</label>
    </ligand>
</feature>
<evidence type="ECO:0000256" key="1">
    <source>
        <dbReference type="ARBA" id="ARBA00009227"/>
    </source>
</evidence>
<feature type="binding site" evidence="4">
    <location>
        <position position="135"/>
    </location>
    <ligand>
        <name>Mn(2+)</name>
        <dbReference type="ChEBI" id="CHEBI:29035"/>
        <label>1</label>
    </ligand>
</feature>
<feature type="binding site" evidence="4">
    <location>
        <position position="212"/>
    </location>
    <ligand>
        <name>Mn(2+)</name>
        <dbReference type="ChEBI" id="CHEBI:29035"/>
        <label>1</label>
    </ligand>
</feature>
<dbReference type="PROSITE" id="PS51409">
    <property type="entry name" value="ARGINASE_2"/>
    <property type="match status" value="1"/>
</dbReference>
<evidence type="ECO:0000256" key="4">
    <source>
        <dbReference type="PIRSR" id="PIRSR036979-1"/>
    </source>
</evidence>
<keyword evidence="4" id="KW-0464">Manganese</keyword>
<dbReference type="NCBIfam" id="TIGR01230">
    <property type="entry name" value="agmatinase"/>
    <property type="match status" value="1"/>
</dbReference>
<dbReference type="CDD" id="cd11593">
    <property type="entry name" value="Agmatinase-like_2"/>
    <property type="match status" value="1"/>
</dbReference>
<reference evidence="6" key="1">
    <citation type="submission" date="2017-10" db="EMBL/GenBank/DDBJ databases">
        <title>Paulinella longichromatophora chromatophore genome.</title>
        <authorList>
            <person name="Lhee D."/>
            <person name="Yoon H.S."/>
        </authorList>
    </citation>
    <scope>NUCLEOTIDE SEQUENCE</scope>
</reference>
<evidence type="ECO:0000313" key="6">
    <source>
        <dbReference type="EMBL" id="AUG32371.1"/>
    </source>
</evidence>
<name>A0A2H4ZPD6_9EUKA</name>
<comment type="cofactor">
    <cofactor evidence="4">
        <name>Mn(2+)</name>
        <dbReference type="ChEBI" id="CHEBI:29035"/>
    </cofactor>
    <text evidence="4">Binds 2 manganese ions per subunit.</text>
</comment>
<keyword evidence="3 5" id="KW-0378">Hydrolase</keyword>
<dbReference type="InterPro" id="IPR005925">
    <property type="entry name" value="Agmatinase-rel"/>
</dbReference>
<dbReference type="InterPro" id="IPR006035">
    <property type="entry name" value="Ureohydrolase"/>
</dbReference>
<feature type="binding site" evidence="4">
    <location>
        <position position="137"/>
    </location>
    <ligand>
        <name>Mn(2+)</name>
        <dbReference type="ChEBI" id="CHEBI:29035"/>
        <label>1</label>
    </ligand>
</feature>
<comment type="similarity">
    <text evidence="1">Belongs to the arginase family. Agmatinase subfamily.</text>
</comment>
<dbReference type="AlphaFoldDB" id="A0A2H4ZPD6"/>
<dbReference type="GO" id="GO:0008783">
    <property type="term" value="F:agmatinase activity"/>
    <property type="evidence" value="ECO:0007669"/>
    <property type="project" value="TreeGrafter"/>
</dbReference>
<organism evidence="6">
    <name type="scientific">Paulinella longichromatophora</name>
    <dbReference type="NCBI Taxonomy" id="1708747"/>
    <lineage>
        <taxon>Eukaryota</taxon>
        <taxon>Sar</taxon>
        <taxon>Rhizaria</taxon>
        <taxon>Cercozoa</taxon>
        <taxon>Imbricatea</taxon>
        <taxon>Silicofilosea</taxon>
        <taxon>Euglyphida</taxon>
        <taxon>Paulinellidae</taxon>
        <taxon>Paulinella</taxon>
    </lineage>
</organism>
<proteinExistence type="inferred from homology"/>
<dbReference type="GO" id="GO:0033389">
    <property type="term" value="P:putrescine biosynthetic process from arginine, via agmatine"/>
    <property type="evidence" value="ECO:0007669"/>
    <property type="project" value="TreeGrafter"/>
</dbReference>
<accession>A0A2H4ZPD6</accession>
<dbReference type="EMBL" id="MG264610">
    <property type="protein sequence ID" value="AUG32371.1"/>
    <property type="molecule type" value="Genomic_DNA"/>
</dbReference>
<dbReference type="GO" id="GO:0046872">
    <property type="term" value="F:metal ion binding"/>
    <property type="evidence" value="ECO:0007669"/>
    <property type="project" value="UniProtKB-KW"/>
</dbReference>
<gene>
    <name evidence="6" type="ORF">PLO_375</name>
</gene>
<keyword evidence="2 4" id="KW-0479">Metal-binding</keyword>
<protein>
    <submittedName>
        <fullName evidence="6">Putative agmatinase</fullName>
    </submittedName>
</protein>
<dbReference type="PANTHER" id="PTHR11358">
    <property type="entry name" value="ARGINASE/AGMATINASE"/>
    <property type="match status" value="1"/>
</dbReference>
<dbReference type="PANTHER" id="PTHR11358:SF26">
    <property type="entry name" value="GUANIDINO ACID HYDROLASE, MITOCHONDRIAL"/>
    <property type="match status" value="1"/>
</dbReference>
<dbReference type="SUPFAM" id="SSF52768">
    <property type="entry name" value="Arginase/deacetylase"/>
    <property type="match status" value="1"/>
</dbReference>
<evidence type="ECO:0000256" key="5">
    <source>
        <dbReference type="RuleBase" id="RU003684"/>
    </source>
</evidence>
<dbReference type="PROSITE" id="PS01053">
    <property type="entry name" value="ARGINASE_1"/>
    <property type="match status" value="1"/>
</dbReference>
<dbReference type="Pfam" id="PF00491">
    <property type="entry name" value="Arginase"/>
    <property type="match status" value="1"/>
</dbReference>